<dbReference type="EMBL" id="CP146022">
    <property type="protein sequence ID" value="WWQ65555.1"/>
    <property type="molecule type" value="Genomic_DNA"/>
</dbReference>
<proteinExistence type="predicted"/>
<keyword evidence="2" id="KW-1185">Reference proteome</keyword>
<dbReference type="Proteomes" id="UP001432251">
    <property type="component" value="Chromosome"/>
</dbReference>
<gene>
    <name evidence="1" type="ORF">V2W30_21015</name>
</gene>
<sequence length="259" mass="27211">MRIRTAATGALAASGTLALLTLLAPAAQADTHKGDTTFTSVTFSTSTVNVGVSAARSLTVVATAKDDSGIKGIYGGKLISPDDHIAFPHAATCTRPTSTTMKCTWTYSFDANDSDDYADLQNTRAGTWHLDAEAAAYDTDFYTLDSSRSVKVKRYAKLTTTQASPEPVAKGRTLTVTGALTRANWNTNVYAGYTSQSVALQFKKSGSSTYATVKNVTTDSAGKLRTTVTANAAGTWRWKFAGTSTTSPVTATGDSVALK</sequence>
<accession>A0ACD5AE86</accession>
<protein>
    <submittedName>
        <fullName evidence="1">Calcium-binding protein</fullName>
    </submittedName>
</protein>
<evidence type="ECO:0000313" key="1">
    <source>
        <dbReference type="EMBL" id="WWQ65555.1"/>
    </source>
</evidence>
<organism evidence="1 2">
    <name type="scientific">Streptomyces citrinus</name>
    <dbReference type="NCBI Taxonomy" id="3118173"/>
    <lineage>
        <taxon>Bacteria</taxon>
        <taxon>Bacillati</taxon>
        <taxon>Actinomycetota</taxon>
        <taxon>Actinomycetes</taxon>
        <taxon>Kitasatosporales</taxon>
        <taxon>Streptomycetaceae</taxon>
        <taxon>Streptomyces</taxon>
    </lineage>
</organism>
<name>A0ACD5AE86_9ACTN</name>
<reference evidence="1" key="1">
    <citation type="journal article" date="2025" name="Int. J. Syst. Evol. Microbiol.">
        <title>Streptomyces citrinus sp. nov., with yellow diffusible pigment.</title>
        <authorList>
            <person name="He Y."/>
            <person name="Yang E."/>
            <person name="Xu J."/>
            <person name="Sun Y."/>
            <person name="Sun L."/>
        </authorList>
    </citation>
    <scope>NUCLEOTIDE SEQUENCE</scope>
    <source>
        <strain evidence="1">Q6</strain>
    </source>
</reference>
<evidence type="ECO:0000313" key="2">
    <source>
        <dbReference type="Proteomes" id="UP001432251"/>
    </source>
</evidence>